<dbReference type="GO" id="GO:0016758">
    <property type="term" value="F:hexosyltransferase activity"/>
    <property type="evidence" value="ECO:0007669"/>
    <property type="project" value="TreeGrafter"/>
</dbReference>
<dbReference type="InterPro" id="IPR028098">
    <property type="entry name" value="Glyco_trans_4-like_N"/>
</dbReference>
<feature type="compositionally biased region" description="Low complexity" evidence="3">
    <location>
        <begin position="490"/>
        <end position="510"/>
    </location>
</feature>
<dbReference type="Pfam" id="PF13692">
    <property type="entry name" value="Glyco_trans_1_4"/>
    <property type="match status" value="1"/>
</dbReference>
<organism evidence="5 6">
    <name type="scientific">Actinomadura verrucosospora</name>
    <dbReference type="NCBI Taxonomy" id="46165"/>
    <lineage>
        <taxon>Bacteria</taxon>
        <taxon>Bacillati</taxon>
        <taxon>Actinomycetota</taxon>
        <taxon>Actinomycetes</taxon>
        <taxon>Streptosporangiales</taxon>
        <taxon>Thermomonosporaceae</taxon>
        <taxon>Actinomadura</taxon>
    </lineage>
</organism>
<dbReference type="InterPro" id="IPR050194">
    <property type="entry name" value="Glycosyltransferase_grp1"/>
</dbReference>
<feature type="compositionally biased region" description="Gly residues" evidence="3">
    <location>
        <begin position="455"/>
        <end position="489"/>
    </location>
</feature>
<gene>
    <name evidence="5" type="ORF">ACTIVE_5848</name>
</gene>
<sequence length="510" mass="50707">MPEAAAPLRVLHVSQPNAGGVAVYVGQAVADQRRRGWDVAVACPPGGDLPARCAAAGVPWFNWDARRAPGPRTPLEALRLRRLVRSFQPDIVHLHSAKAGLAGRLLRRPAGIPALFQPHGWSWLAATGRQDAASRLWERFAARRTDALVCVGEGELRAGMSAGIRGPFRLVRNGVDRRRFGPADASARLAARTRLGLPAAAPLAVCIGRLTRQKAQDVLVAAWPAVAARCPSALLAIVGDGEDRDALRRRAEPGVRFVPAVRDPRDWLAAANVVVLPSRWEGLPLTALEALATGRSLVGTDIPGIAEVVRPGLGALVPVDDPGALADAMAARLLFPGVAEREGLEAAGAAAAYDLADTVARLAAVTYEAAGRGGPVPDGVARELADADDLGADVLAGSEALAMAGAGRAGGGFAGGFAGGAGGVLAGAGPGALDGGGPEGGGPDGGPAFATDGAADGGAGAEGCEGGADAGADAGPGGPAGADGGGAIGGVATLPGAAGDGAATPPNSSR</sequence>
<proteinExistence type="predicted"/>
<dbReference type="GO" id="GO:1901137">
    <property type="term" value="P:carbohydrate derivative biosynthetic process"/>
    <property type="evidence" value="ECO:0007669"/>
    <property type="project" value="UniProtKB-ARBA"/>
</dbReference>
<keyword evidence="1" id="KW-0328">Glycosyltransferase</keyword>
<protein>
    <recommendedName>
        <fullName evidence="4">Glycosyltransferase subfamily 4-like N-terminal domain-containing protein</fullName>
    </recommendedName>
</protein>
<dbReference type="PANTHER" id="PTHR45947:SF3">
    <property type="entry name" value="SULFOQUINOVOSYL TRANSFERASE SQD2"/>
    <property type="match status" value="1"/>
</dbReference>
<dbReference type="Pfam" id="PF13579">
    <property type="entry name" value="Glyco_trans_4_4"/>
    <property type="match status" value="1"/>
</dbReference>
<dbReference type="Proteomes" id="UP000501240">
    <property type="component" value="Chromosome"/>
</dbReference>
<dbReference type="AlphaFoldDB" id="A0A7D4A778"/>
<feature type="compositionally biased region" description="Gly residues" evidence="3">
    <location>
        <begin position="434"/>
        <end position="445"/>
    </location>
</feature>
<dbReference type="EMBL" id="CP053892">
    <property type="protein sequence ID" value="QKG24205.1"/>
    <property type="molecule type" value="Genomic_DNA"/>
</dbReference>
<evidence type="ECO:0000259" key="4">
    <source>
        <dbReference type="Pfam" id="PF13579"/>
    </source>
</evidence>
<evidence type="ECO:0000256" key="3">
    <source>
        <dbReference type="SAM" id="MobiDB-lite"/>
    </source>
</evidence>
<evidence type="ECO:0000256" key="1">
    <source>
        <dbReference type="ARBA" id="ARBA00022676"/>
    </source>
</evidence>
<accession>A0A7D4A778</accession>
<dbReference type="SUPFAM" id="SSF53756">
    <property type="entry name" value="UDP-Glycosyltransferase/glycogen phosphorylase"/>
    <property type="match status" value="1"/>
</dbReference>
<reference evidence="5 6" key="1">
    <citation type="submission" date="2020-05" db="EMBL/GenBank/DDBJ databases">
        <title>Actinomadura verrucosospora NRRL-B18236 (PFL_A860) Genome sequencing and assembly.</title>
        <authorList>
            <person name="Samborskyy M."/>
        </authorList>
    </citation>
    <scope>NUCLEOTIDE SEQUENCE [LARGE SCALE GENOMIC DNA]</scope>
    <source>
        <strain evidence="5 6">NRRL:B18236</strain>
    </source>
</reference>
<name>A0A7D4A778_ACTVE</name>
<evidence type="ECO:0000256" key="2">
    <source>
        <dbReference type="ARBA" id="ARBA00022679"/>
    </source>
</evidence>
<dbReference type="Gene3D" id="3.40.50.2000">
    <property type="entry name" value="Glycogen Phosphorylase B"/>
    <property type="match status" value="2"/>
</dbReference>
<keyword evidence="2" id="KW-0808">Transferase</keyword>
<evidence type="ECO:0000313" key="5">
    <source>
        <dbReference type="EMBL" id="QKG24205.1"/>
    </source>
</evidence>
<feature type="region of interest" description="Disordered" evidence="3">
    <location>
        <begin position="434"/>
        <end position="510"/>
    </location>
</feature>
<feature type="domain" description="Glycosyltransferase subfamily 4-like N-terminal" evidence="4">
    <location>
        <begin position="19"/>
        <end position="164"/>
    </location>
</feature>
<keyword evidence="6" id="KW-1185">Reference proteome</keyword>
<evidence type="ECO:0000313" key="6">
    <source>
        <dbReference type="Proteomes" id="UP000501240"/>
    </source>
</evidence>
<dbReference type="PANTHER" id="PTHR45947">
    <property type="entry name" value="SULFOQUINOVOSYL TRANSFERASE SQD2"/>
    <property type="match status" value="1"/>
</dbReference>